<dbReference type="PANTHER" id="PTHR33375">
    <property type="entry name" value="CHROMOSOME-PARTITIONING PROTEIN PARB-RELATED"/>
    <property type="match status" value="1"/>
</dbReference>
<evidence type="ECO:0000256" key="3">
    <source>
        <dbReference type="SAM" id="MobiDB-lite"/>
    </source>
</evidence>
<feature type="region of interest" description="Disordered" evidence="3">
    <location>
        <begin position="1"/>
        <end position="40"/>
    </location>
</feature>
<dbReference type="RefSeq" id="WP_218601425.1">
    <property type="nucleotide sequence ID" value="NZ_JADQDJ010000021.1"/>
</dbReference>
<dbReference type="NCBIfam" id="TIGR00180">
    <property type="entry name" value="parB_part"/>
    <property type="match status" value="1"/>
</dbReference>
<name>A0ABS6V261_9PSEU</name>
<feature type="compositionally biased region" description="Low complexity" evidence="3">
    <location>
        <begin position="241"/>
        <end position="255"/>
    </location>
</feature>
<dbReference type="Pfam" id="PF17762">
    <property type="entry name" value="HTH_ParB"/>
    <property type="match status" value="1"/>
</dbReference>
<keyword evidence="6" id="KW-1185">Reference proteome</keyword>
<evidence type="ECO:0000259" key="4">
    <source>
        <dbReference type="SMART" id="SM00470"/>
    </source>
</evidence>
<evidence type="ECO:0000256" key="1">
    <source>
        <dbReference type="ARBA" id="ARBA00006295"/>
    </source>
</evidence>
<organism evidence="5 6">
    <name type="scientific">Pseudonocardia abyssalis</name>
    <dbReference type="NCBI Taxonomy" id="2792008"/>
    <lineage>
        <taxon>Bacteria</taxon>
        <taxon>Bacillati</taxon>
        <taxon>Actinomycetota</taxon>
        <taxon>Actinomycetes</taxon>
        <taxon>Pseudonocardiales</taxon>
        <taxon>Pseudonocardiaceae</taxon>
        <taxon>Pseudonocardia</taxon>
    </lineage>
</organism>
<comment type="similarity">
    <text evidence="1">Belongs to the ParB family.</text>
</comment>
<gene>
    <name evidence="5" type="ORF">I4I81_30670</name>
</gene>
<dbReference type="Proteomes" id="UP000694287">
    <property type="component" value="Unassembled WGS sequence"/>
</dbReference>
<accession>A0ABS6V261</accession>
<proteinExistence type="inferred from homology"/>
<dbReference type="InterPro" id="IPR050336">
    <property type="entry name" value="Chromosome_partition/occlusion"/>
</dbReference>
<dbReference type="InterPro" id="IPR004437">
    <property type="entry name" value="ParB/RepB/Spo0J"/>
</dbReference>
<dbReference type="EMBL" id="JADQDK010000002">
    <property type="protein sequence ID" value="MBW0138595.1"/>
    <property type="molecule type" value="Genomic_DNA"/>
</dbReference>
<evidence type="ECO:0000313" key="6">
    <source>
        <dbReference type="Proteomes" id="UP000694287"/>
    </source>
</evidence>
<protein>
    <submittedName>
        <fullName evidence="5">ParB/RepB/Spo0J family partition protein</fullName>
    </submittedName>
</protein>
<keyword evidence="2" id="KW-0159">Chromosome partition</keyword>
<evidence type="ECO:0000256" key="2">
    <source>
        <dbReference type="ARBA" id="ARBA00022829"/>
    </source>
</evidence>
<dbReference type="SMART" id="SM00470">
    <property type="entry name" value="ParB"/>
    <property type="match status" value="1"/>
</dbReference>
<feature type="region of interest" description="Disordered" evidence="3">
    <location>
        <begin position="234"/>
        <end position="255"/>
    </location>
</feature>
<comment type="caution">
    <text evidence="5">The sequence shown here is derived from an EMBL/GenBank/DDBJ whole genome shotgun (WGS) entry which is preliminary data.</text>
</comment>
<reference evidence="5 6" key="1">
    <citation type="submission" date="2020-11" db="EMBL/GenBank/DDBJ databases">
        <title>Pseudonocardia abyssalis sp. nov. and Pseudonocardia oceani sp. nov., description and phylogenomic analysis of two novel actinomycetes isolated from the deep Southern Ocean.</title>
        <authorList>
            <person name="Parra J."/>
        </authorList>
    </citation>
    <scope>NUCLEOTIDE SEQUENCE [LARGE SCALE GENOMIC DNA]</scope>
    <source>
        <strain evidence="5 6">KRD-168</strain>
    </source>
</reference>
<dbReference type="InterPro" id="IPR003115">
    <property type="entry name" value="ParB_N"/>
</dbReference>
<dbReference type="Pfam" id="PF02195">
    <property type="entry name" value="ParB_N"/>
    <property type="match status" value="1"/>
</dbReference>
<evidence type="ECO:0000313" key="5">
    <source>
        <dbReference type="EMBL" id="MBW0138595.1"/>
    </source>
</evidence>
<sequence>MSAARSRGQKVNLSDLAGDPDLDDGRGPYALTPDGGGRPIQLSQLTLNPHNKRVLGTRPDAIDELADSMRINGQLQPCAVVTRAAFRRIFPDDDAQLGRAAFVQVTGARRYLAAQQLRWEAIEAVIKDDLAGSALRFLSATAAENLDRRDFDPVEEAQQVQLVVAAAGSGQAAAENLQRSPGWVSQRLNLLKLAPELHAALRAGDIALREVRTLHTLDHAAQLAALHRFTAVNRRGTSGDAPSTSAAPANRPTPAARAIRRLGGTPDKIAAALRAELAPDVIEQLVGHLVADRPDAHETASAAADLPR</sequence>
<feature type="domain" description="ParB-like N-terminal" evidence="4">
    <location>
        <begin position="38"/>
        <end position="144"/>
    </location>
</feature>
<dbReference type="PANTHER" id="PTHR33375:SF1">
    <property type="entry name" value="CHROMOSOME-PARTITIONING PROTEIN PARB-RELATED"/>
    <property type="match status" value="1"/>
</dbReference>
<dbReference type="InterPro" id="IPR041468">
    <property type="entry name" value="HTH_ParB/Spo0J"/>
</dbReference>